<organism evidence="7 8">
    <name type="scientific">Thermoflavimicrobium daqui</name>
    <dbReference type="NCBI Taxonomy" id="2137476"/>
    <lineage>
        <taxon>Bacteria</taxon>
        <taxon>Bacillati</taxon>
        <taxon>Bacillota</taxon>
        <taxon>Bacilli</taxon>
        <taxon>Bacillales</taxon>
        <taxon>Thermoactinomycetaceae</taxon>
        <taxon>Thermoflavimicrobium</taxon>
    </lineage>
</organism>
<keyword evidence="3" id="KW-0328">Glycosyltransferase</keyword>
<evidence type="ECO:0000256" key="3">
    <source>
        <dbReference type="ARBA" id="ARBA00022676"/>
    </source>
</evidence>
<evidence type="ECO:0000313" key="8">
    <source>
        <dbReference type="Proteomes" id="UP000251213"/>
    </source>
</evidence>
<dbReference type="AlphaFoldDB" id="A0A364K5U9"/>
<comment type="subcellular location">
    <subcellularLocation>
        <location evidence="1">Membrane</location>
    </subcellularLocation>
</comment>
<feature type="domain" description="Diacylglycerol glucosyltransferase N-terminal" evidence="6">
    <location>
        <begin position="27"/>
        <end position="193"/>
    </location>
</feature>
<dbReference type="Pfam" id="PF06925">
    <property type="entry name" value="MGDG_synth"/>
    <property type="match status" value="1"/>
</dbReference>
<evidence type="ECO:0000256" key="4">
    <source>
        <dbReference type="ARBA" id="ARBA00022679"/>
    </source>
</evidence>
<keyword evidence="8" id="KW-1185">Reference proteome</keyword>
<protein>
    <recommendedName>
        <fullName evidence="9">Processive 1,2-diacylglycerol beta-glucosyltransferase</fullName>
    </recommendedName>
</protein>
<dbReference type="Proteomes" id="UP000251213">
    <property type="component" value="Unassembled WGS sequence"/>
</dbReference>
<comment type="caution">
    <text evidence="7">The sequence shown here is derived from an EMBL/GenBank/DDBJ whole genome shotgun (WGS) entry which is preliminary data.</text>
</comment>
<comment type="similarity">
    <text evidence="2">Belongs to the glycosyltransferase 28 family.</text>
</comment>
<dbReference type="InterPro" id="IPR009695">
    <property type="entry name" value="Diacylglyc_glucosyltr_N"/>
</dbReference>
<evidence type="ECO:0000256" key="1">
    <source>
        <dbReference type="ARBA" id="ARBA00004370"/>
    </source>
</evidence>
<reference evidence="7 8" key="1">
    <citation type="submission" date="2018-06" db="EMBL/GenBank/DDBJ databases">
        <title>Thermoflavimicrobium daqus sp. nov., a thermophilic microbe isolated from Moutai-flavour Daqu.</title>
        <authorList>
            <person name="Wang X."/>
            <person name="Zhou H."/>
        </authorList>
    </citation>
    <scope>NUCLEOTIDE SEQUENCE [LARGE SCALE GENOMIC DNA]</scope>
    <source>
        <strain evidence="7 8">FBKL4.011</strain>
    </source>
</reference>
<dbReference type="GO" id="GO:0016020">
    <property type="term" value="C:membrane"/>
    <property type="evidence" value="ECO:0007669"/>
    <property type="project" value="UniProtKB-SubCell"/>
</dbReference>
<evidence type="ECO:0000259" key="5">
    <source>
        <dbReference type="Pfam" id="PF04101"/>
    </source>
</evidence>
<dbReference type="InterPro" id="IPR050519">
    <property type="entry name" value="Glycosyltransf_28_UgtP"/>
</dbReference>
<evidence type="ECO:0008006" key="9">
    <source>
        <dbReference type="Google" id="ProtNLM"/>
    </source>
</evidence>
<feature type="domain" description="Glycosyl transferase family 28 C-terminal" evidence="5">
    <location>
        <begin position="218"/>
        <end position="310"/>
    </location>
</feature>
<dbReference type="OrthoDB" id="9815663at2"/>
<dbReference type="Pfam" id="PF04101">
    <property type="entry name" value="Glyco_tran_28_C"/>
    <property type="match status" value="1"/>
</dbReference>
<reference evidence="7 8" key="2">
    <citation type="submission" date="2018-06" db="EMBL/GenBank/DDBJ databases">
        <authorList>
            <person name="Zhirakovskaya E."/>
        </authorList>
    </citation>
    <scope>NUCLEOTIDE SEQUENCE [LARGE SCALE GENOMIC DNA]</scope>
    <source>
        <strain evidence="7 8">FBKL4.011</strain>
    </source>
</reference>
<dbReference type="Gene3D" id="3.40.50.2000">
    <property type="entry name" value="Glycogen Phosphorylase B"/>
    <property type="match status" value="1"/>
</dbReference>
<dbReference type="SUPFAM" id="SSF53756">
    <property type="entry name" value="UDP-Glycosyltransferase/glycogen phosphorylase"/>
    <property type="match status" value="1"/>
</dbReference>
<evidence type="ECO:0000313" key="7">
    <source>
        <dbReference type="EMBL" id="RAL25592.1"/>
    </source>
</evidence>
<accession>A0A364K5U9</accession>
<dbReference type="GO" id="GO:0016758">
    <property type="term" value="F:hexosyltransferase activity"/>
    <property type="evidence" value="ECO:0007669"/>
    <property type="project" value="InterPro"/>
</dbReference>
<evidence type="ECO:0000259" key="6">
    <source>
        <dbReference type="Pfam" id="PF06925"/>
    </source>
</evidence>
<sequence length="386" mass="44397">MGIEIHKGGNWKMERVLLLSMGFGTGHNMVANTLSNEFRLKPNVEAETLDLLQLIPKKFHPLLQSGYQGMLTKFPFFYHYLYDWTYQSRIFRYVSSEFIEKMGWTIRKKINQVLEDIQPTRIVTTHPFALLMLPAKWEEIPSIGVVTDYELHPIWFGRVPDILCVPKQLLSCDELERLMWKAGVQVIETGIPVKADYYEFMPRAEARKQLSLDLHRPVVLVMGGGMGLGPLEQFVDELIPLTHLQFVILTGTNHNLYERLKERKYGEHIRIEPFRSDIPVWMSAADLLVTKPGGVTISEAIAKQLPMFLFEAFPGQEQANQRYLLYHRIAVETTPDTIRSQIESFFSLKLDHALSPKQYTKLMSPNAARKITDAACHVNSSQVHIL</sequence>
<dbReference type="EMBL" id="QJKK01000003">
    <property type="protein sequence ID" value="RAL25592.1"/>
    <property type="molecule type" value="Genomic_DNA"/>
</dbReference>
<proteinExistence type="inferred from homology"/>
<dbReference type="GO" id="GO:0009247">
    <property type="term" value="P:glycolipid biosynthetic process"/>
    <property type="evidence" value="ECO:0007669"/>
    <property type="project" value="InterPro"/>
</dbReference>
<name>A0A364K5U9_9BACL</name>
<evidence type="ECO:0000256" key="2">
    <source>
        <dbReference type="ARBA" id="ARBA00006962"/>
    </source>
</evidence>
<dbReference type="InterPro" id="IPR007235">
    <property type="entry name" value="Glyco_trans_28_C"/>
</dbReference>
<dbReference type="PANTHER" id="PTHR43025:SF3">
    <property type="entry name" value="MONOGALACTOSYLDIACYLGLYCEROL SYNTHASE 1, CHLOROPLASTIC"/>
    <property type="match status" value="1"/>
</dbReference>
<keyword evidence="4" id="KW-0808">Transferase</keyword>
<dbReference type="PANTHER" id="PTHR43025">
    <property type="entry name" value="MONOGALACTOSYLDIACYLGLYCEROL SYNTHASE"/>
    <property type="match status" value="1"/>
</dbReference>
<gene>
    <name evidence="7" type="ORF">DL897_05800</name>
</gene>